<comment type="similarity">
    <text evidence="2 14">Belongs to the thiolase-like superfamily. FabH family.</text>
</comment>
<dbReference type="InterPro" id="IPR013747">
    <property type="entry name" value="ACP_syn_III_C"/>
</dbReference>
<comment type="catalytic activity">
    <reaction evidence="11">
        <text>(2S)-2-methylbutanoyl-CoA + malonyl-[ACP] + H(+) = (4S)-4-methyl-3-oxohexanoyl-[ACP] + CO2 + CoA</text>
        <dbReference type="Rhea" id="RHEA:42276"/>
        <dbReference type="Rhea" id="RHEA-COMP:9623"/>
        <dbReference type="Rhea" id="RHEA-COMP:17148"/>
        <dbReference type="ChEBI" id="CHEBI:15378"/>
        <dbReference type="ChEBI" id="CHEBI:16526"/>
        <dbReference type="ChEBI" id="CHEBI:57287"/>
        <dbReference type="ChEBI" id="CHEBI:78449"/>
        <dbReference type="ChEBI" id="CHEBI:88166"/>
        <dbReference type="ChEBI" id="CHEBI:167462"/>
        <dbReference type="EC" id="2.3.1.300"/>
    </reaction>
    <physiologicalReaction direction="left-to-right" evidence="11">
        <dbReference type="Rhea" id="RHEA:42277"/>
    </physiologicalReaction>
</comment>
<evidence type="ECO:0000259" key="16">
    <source>
        <dbReference type="Pfam" id="PF08545"/>
    </source>
</evidence>
<evidence type="ECO:0000256" key="1">
    <source>
        <dbReference type="ARBA" id="ARBA00005194"/>
    </source>
</evidence>
<dbReference type="RefSeq" id="WP_084053873.1">
    <property type="nucleotide sequence ID" value="NZ_FWWT01000022.1"/>
</dbReference>
<evidence type="ECO:0000256" key="5">
    <source>
        <dbReference type="ARBA" id="ARBA00022832"/>
    </source>
</evidence>
<dbReference type="PANTHER" id="PTHR43091">
    <property type="entry name" value="3-OXOACYL-[ACYL-CARRIER-PROTEIN] SYNTHASE"/>
    <property type="match status" value="1"/>
</dbReference>
<dbReference type="InterPro" id="IPR013751">
    <property type="entry name" value="ACP_syn_III_N"/>
</dbReference>
<comment type="catalytic activity">
    <reaction evidence="12">
        <text>2-methylpropanoyl-CoA + malonyl-[ACP] + H(+) = 4-methyl-3-oxopentanoyl-[ACP] + CO2 + CoA</text>
        <dbReference type="Rhea" id="RHEA:42268"/>
        <dbReference type="Rhea" id="RHEA-COMP:9623"/>
        <dbReference type="Rhea" id="RHEA-COMP:9940"/>
        <dbReference type="ChEBI" id="CHEBI:15378"/>
        <dbReference type="ChEBI" id="CHEBI:16526"/>
        <dbReference type="ChEBI" id="CHEBI:57287"/>
        <dbReference type="ChEBI" id="CHEBI:57338"/>
        <dbReference type="ChEBI" id="CHEBI:78449"/>
        <dbReference type="ChEBI" id="CHEBI:78820"/>
        <dbReference type="EC" id="2.3.1.300"/>
    </reaction>
    <physiologicalReaction direction="left-to-right" evidence="12">
        <dbReference type="Rhea" id="RHEA:42269"/>
    </physiologicalReaction>
</comment>
<comment type="subunit">
    <text evidence="14">Homodimer.</text>
</comment>
<evidence type="ECO:0000256" key="13">
    <source>
        <dbReference type="ARBA" id="ARBA00052985"/>
    </source>
</evidence>
<keyword evidence="14" id="KW-0963">Cytoplasm</keyword>
<feature type="region of interest" description="ACP-binding" evidence="14">
    <location>
        <begin position="253"/>
        <end position="257"/>
    </location>
</feature>
<comment type="function">
    <text evidence="14">Catalyzes the condensation reaction of fatty acid synthesis by the addition to an acyl acceptor of two carbons from malonyl-ACP. Catalyzes the first condensation reaction which initiates fatty acid synthesis and may therefore play a role in governing the total rate of fatty acid production. Possesses both acetoacetyl-ACP synthase and acetyl transacylase activities. Its substrate specificity determines the biosynthesis of branched-chain and/or straight-chain of fatty acids.</text>
</comment>
<comment type="pathway">
    <text evidence="1 14">Lipid metabolism; fatty acid biosynthesis.</text>
</comment>
<keyword evidence="5 14" id="KW-0276">Fatty acid metabolism</keyword>
<evidence type="ECO:0000313" key="17">
    <source>
        <dbReference type="EMBL" id="SMB93603.1"/>
    </source>
</evidence>
<evidence type="ECO:0000256" key="14">
    <source>
        <dbReference type="HAMAP-Rule" id="MF_01815"/>
    </source>
</evidence>
<dbReference type="GO" id="GO:0005737">
    <property type="term" value="C:cytoplasm"/>
    <property type="evidence" value="ECO:0007669"/>
    <property type="project" value="UniProtKB-SubCell"/>
</dbReference>
<dbReference type="NCBIfam" id="NF006829">
    <property type="entry name" value="PRK09352.1"/>
    <property type="match status" value="1"/>
</dbReference>
<comment type="domain">
    <text evidence="14">The last Arg residue of the ACP-binding site is essential for the weak association between ACP/AcpP and FabH.</text>
</comment>
<dbReference type="GO" id="GO:0006633">
    <property type="term" value="P:fatty acid biosynthetic process"/>
    <property type="evidence" value="ECO:0007669"/>
    <property type="project" value="UniProtKB-UniRule"/>
</dbReference>
<dbReference type="EMBL" id="FWWT01000022">
    <property type="protein sequence ID" value="SMB93603.1"/>
    <property type="molecule type" value="Genomic_DNA"/>
</dbReference>
<evidence type="ECO:0000256" key="10">
    <source>
        <dbReference type="ARBA" id="ARBA00051096"/>
    </source>
</evidence>
<dbReference type="EC" id="2.3.1.180" evidence="14"/>
<proteinExistence type="inferred from homology"/>
<comment type="subcellular location">
    <subcellularLocation>
        <location evidence="14">Cytoplasm</location>
    </subcellularLocation>
</comment>
<dbReference type="PANTHER" id="PTHR43091:SF1">
    <property type="entry name" value="BETA-KETOACYL-[ACYL-CARRIER-PROTEIN] SYNTHASE III, CHLOROPLASTIC"/>
    <property type="match status" value="1"/>
</dbReference>
<evidence type="ECO:0000256" key="9">
    <source>
        <dbReference type="ARBA" id="ARBA00023315"/>
    </source>
</evidence>
<sequence>MDIKLLPVGVIGTGSYLPDMVITNKDLEKMVDTNDEWITSRTGIKERRKADCEKSTSYMASMAAKKALENANVKAEEIDMIIVATITPDMFFPSTACLVQEQIGAVNAAAVDLGAACTGFIYSLAFASNLISTGMYKKILVIGSETLTRILDPKDRNTLVLFGDGAGACVLSQVEEGSGFLSFDLGSDGKGANLLYSSATINSESVAKGDHYLKMAGNEVFKFAIRILNETAQKALEKAGLTKEELDFLVPHQANKRIIQSAMKRLDISEDKVYVNLDKYGNMSGASIPVALDEAVRNGKVKKGDNIILVGFGAGLTWGSCVIRWV</sequence>
<dbReference type="OrthoDB" id="9815506at2"/>
<keyword evidence="18" id="KW-1185">Reference proteome</keyword>
<dbReference type="Pfam" id="PF08541">
    <property type="entry name" value="ACP_syn_III_C"/>
    <property type="match status" value="1"/>
</dbReference>
<dbReference type="InterPro" id="IPR004655">
    <property type="entry name" value="FabH"/>
</dbReference>
<evidence type="ECO:0000259" key="15">
    <source>
        <dbReference type="Pfam" id="PF08541"/>
    </source>
</evidence>
<keyword evidence="3 14" id="KW-0444">Lipid biosynthesis</keyword>
<dbReference type="AlphaFoldDB" id="A0A1W1VJZ5"/>
<comment type="catalytic activity">
    <reaction evidence="10">
        <text>malonyl-[ACP] + acetyl-CoA + H(+) = 3-oxobutanoyl-[ACP] + CO2 + CoA</text>
        <dbReference type="Rhea" id="RHEA:12080"/>
        <dbReference type="Rhea" id="RHEA-COMP:9623"/>
        <dbReference type="Rhea" id="RHEA-COMP:9625"/>
        <dbReference type="ChEBI" id="CHEBI:15378"/>
        <dbReference type="ChEBI" id="CHEBI:16526"/>
        <dbReference type="ChEBI" id="CHEBI:57287"/>
        <dbReference type="ChEBI" id="CHEBI:57288"/>
        <dbReference type="ChEBI" id="CHEBI:78449"/>
        <dbReference type="ChEBI" id="CHEBI:78450"/>
        <dbReference type="EC" id="2.3.1.180"/>
    </reaction>
    <physiologicalReaction direction="left-to-right" evidence="10">
        <dbReference type="Rhea" id="RHEA:12081"/>
    </physiologicalReaction>
</comment>
<feature type="active site" evidence="14">
    <location>
        <position position="282"/>
    </location>
</feature>
<dbReference type="FunFam" id="3.40.47.10:FF:000004">
    <property type="entry name" value="3-oxoacyl-[acyl-carrier-protein] synthase 3"/>
    <property type="match status" value="1"/>
</dbReference>
<keyword evidence="9 14" id="KW-0012">Acyltransferase</keyword>
<dbReference type="SUPFAM" id="SSF53901">
    <property type="entry name" value="Thiolase-like"/>
    <property type="match status" value="1"/>
</dbReference>
<evidence type="ECO:0000256" key="11">
    <source>
        <dbReference type="ARBA" id="ARBA00052407"/>
    </source>
</evidence>
<evidence type="ECO:0000256" key="12">
    <source>
        <dbReference type="ARBA" id="ARBA00052467"/>
    </source>
</evidence>
<evidence type="ECO:0000256" key="8">
    <source>
        <dbReference type="ARBA" id="ARBA00023268"/>
    </source>
</evidence>
<feature type="domain" description="Beta-ketoacyl-[acyl-carrier-protein] synthase III N-terminal" evidence="16">
    <location>
        <begin position="112"/>
        <end position="189"/>
    </location>
</feature>
<feature type="active site" evidence="14">
    <location>
        <position position="117"/>
    </location>
</feature>
<name>A0A1W1VJZ5_DESTI</name>
<feature type="active site" evidence="14">
    <location>
        <position position="252"/>
    </location>
</feature>
<protein>
    <recommendedName>
        <fullName evidence="14">Beta-ketoacyl-[acyl-carrier-protein] synthase III</fullName>
        <shortName evidence="14">Beta-ketoacyl-ACP synthase III</shortName>
        <shortName evidence="14">KAS III</shortName>
        <ecNumber evidence="14">2.3.1.180</ecNumber>
    </recommendedName>
    <alternativeName>
        <fullName evidence="14">3-oxoacyl-[acyl-carrier-protein] synthase 3</fullName>
    </alternativeName>
    <alternativeName>
        <fullName evidence="14">3-oxoacyl-[acyl-carrier-protein] synthase III</fullName>
    </alternativeName>
</protein>
<dbReference type="STRING" id="656914.SAMN00017405_0061"/>
<gene>
    <name evidence="14" type="primary">fabH</name>
    <name evidence="17" type="ORF">SAMN00017405_0061</name>
</gene>
<dbReference type="NCBIfam" id="TIGR00747">
    <property type="entry name" value="fabH"/>
    <property type="match status" value="1"/>
</dbReference>
<dbReference type="Pfam" id="PF08545">
    <property type="entry name" value="ACP_syn_III"/>
    <property type="match status" value="1"/>
</dbReference>
<dbReference type="GO" id="GO:0004315">
    <property type="term" value="F:3-oxoacyl-[acyl-carrier-protein] synthase activity"/>
    <property type="evidence" value="ECO:0007669"/>
    <property type="project" value="InterPro"/>
</dbReference>
<keyword evidence="4 14" id="KW-0808">Transferase</keyword>
<organism evidence="17 18">
    <name type="scientific">Desulfonispora thiosulfatigenes DSM 11270</name>
    <dbReference type="NCBI Taxonomy" id="656914"/>
    <lineage>
        <taxon>Bacteria</taxon>
        <taxon>Bacillati</taxon>
        <taxon>Bacillota</taxon>
        <taxon>Clostridia</taxon>
        <taxon>Eubacteriales</taxon>
        <taxon>Peptococcaceae</taxon>
        <taxon>Desulfonispora</taxon>
    </lineage>
</organism>
<evidence type="ECO:0000256" key="4">
    <source>
        <dbReference type="ARBA" id="ARBA00022679"/>
    </source>
</evidence>
<dbReference type="GO" id="GO:0033818">
    <property type="term" value="F:beta-ketoacyl-acyl-carrier-protein synthase III activity"/>
    <property type="evidence" value="ECO:0007669"/>
    <property type="project" value="UniProtKB-UniRule"/>
</dbReference>
<accession>A0A1W1VJZ5</accession>
<keyword evidence="8 14" id="KW-0511">Multifunctional enzyme</keyword>
<dbReference type="CDD" id="cd00830">
    <property type="entry name" value="KAS_III"/>
    <property type="match status" value="1"/>
</dbReference>
<evidence type="ECO:0000256" key="6">
    <source>
        <dbReference type="ARBA" id="ARBA00023098"/>
    </source>
</evidence>
<dbReference type="Gene3D" id="3.40.47.10">
    <property type="match status" value="1"/>
</dbReference>
<dbReference type="HAMAP" id="MF_01815">
    <property type="entry name" value="FabH"/>
    <property type="match status" value="1"/>
</dbReference>
<evidence type="ECO:0000256" key="2">
    <source>
        <dbReference type="ARBA" id="ARBA00008642"/>
    </source>
</evidence>
<comment type="catalytic activity">
    <reaction evidence="13">
        <text>3-methylbutanoyl-CoA + malonyl-[ACP] + H(+) = 5-methyl-3-oxohexanoyl-[ACP] + CO2 + CoA</text>
        <dbReference type="Rhea" id="RHEA:42272"/>
        <dbReference type="Rhea" id="RHEA-COMP:9623"/>
        <dbReference type="Rhea" id="RHEA-COMP:9941"/>
        <dbReference type="ChEBI" id="CHEBI:15378"/>
        <dbReference type="ChEBI" id="CHEBI:16526"/>
        <dbReference type="ChEBI" id="CHEBI:57287"/>
        <dbReference type="ChEBI" id="CHEBI:57345"/>
        <dbReference type="ChEBI" id="CHEBI:78449"/>
        <dbReference type="ChEBI" id="CHEBI:78822"/>
        <dbReference type="EC" id="2.3.1.300"/>
    </reaction>
    <physiologicalReaction direction="left-to-right" evidence="13">
        <dbReference type="Rhea" id="RHEA:42273"/>
    </physiologicalReaction>
</comment>
<keyword evidence="7 14" id="KW-0275">Fatty acid biosynthesis</keyword>
<dbReference type="InterPro" id="IPR016039">
    <property type="entry name" value="Thiolase-like"/>
</dbReference>
<evidence type="ECO:0000256" key="3">
    <source>
        <dbReference type="ARBA" id="ARBA00022516"/>
    </source>
</evidence>
<evidence type="ECO:0000256" key="7">
    <source>
        <dbReference type="ARBA" id="ARBA00023160"/>
    </source>
</evidence>
<dbReference type="Proteomes" id="UP000192731">
    <property type="component" value="Unassembled WGS sequence"/>
</dbReference>
<feature type="domain" description="Beta-ketoacyl-[acyl-carrier-protein] synthase III C-terminal" evidence="15">
    <location>
        <begin position="236"/>
        <end position="325"/>
    </location>
</feature>
<reference evidence="17 18" key="1">
    <citation type="submission" date="2017-04" db="EMBL/GenBank/DDBJ databases">
        <authorList>
            <person name="Afonso C.L."/>
            <person name="Miller P.J."/>
            <person name="Scott M.A."/>
            <person name="Spackman E."/>
            <person name="Goraichik I."/>
            <person name="Dimitrov K.M."/>
            <person name="Suarez D.L."/>
            <person name="Swayne D.E."/>
        </authorList>
    </citation>
    <scope>NUCLEOTIDE SEQUENCE [LARGE SCALE GENOMIC DNA]</scope>
    <source>
        <strain evidence="17 18">DSM 11270</strain>
    </source>
</reference>
<keyword evidence="6 14" id="KW-0443">Lipid metabolism</keyword>
<dbReference type="UniPathway" id="UPA00094"/>
<evidence type="ECO:0000313" key="18">
    <source>
        <dbReference type="Proteomes" id="UP000192731"/>
    </source>
</evidence>